<feature type="domain" description="Nucleoside phosphorylase" evidence="1">
    <location>
        <begin position="119"/>
        <end position="181"/>
    </location>
</feature>
<dbReference type="GO" id="GO:0009116">
    <property type="term" value="P:nucleoside metabolic process"/>
    <property type="evidence" value="ECO:0007669"/>
    <property type="project" value="InterPro"/>
</dbReference>
<dbReference type="GO" id="GO:0008930">
    <property type="term" value="F:methylthioadenosine nucleosidase activity"/>
    <property type="evidence" value="ECO:0007669"/>
    <property type="project" value="TreeGrafter"/>
</dbReference>
<dbReference type="Gene3D" id="3.40.50.1580">
    <property type="entry name" value="Nucleoside phosphorylase domain"/>
    <property type="match status" value="1"/>
</dbReference>
<dbReference type="GO" id="GO:0008782">
    <property type="term" value="F:adenosylhomocysteine nucleosidase activity"/>
    <property type="evidence" value="ECO:0007669"/>
    <property type="project" value="TreeGrafter"/>
</dbReference>
<dbReference type="PANTHER" id="PTHR46832:SF1">
    <property type="entry name" value="5'-METHYLTHIOADENOSINE_S-ADENOSYLHOMOCYSTEINE NUCLEOSIDASE"/>
    <property type="match status" value="1"/>
</dbReference>
<dbReference type="PANTHER" id="PTHR46832">
    <property type="entry name" value="5'-METHYLTHIOADENOSINE/S-ADENOSYLHOMOCYSTEINE NUCLEOSIDASE"/>
    <property type="match status" value="1"/>
</dbReference>
<evidence type="ECO:0000259" key="1">
    <source>
        <dbReference type="Pfam" id="PF01048"/>
    </source>
</evidence>
<dbReference type="GO" id="GO:0019284">
    <property type="term" value="P:L-methionine salvage from S-adenosylmethionine"/>
    <property type="evidence" value="ECO:0007669"/>
    <property type="project" value="TreeGrafter"/>
</dbReference>
<dbReference type="RefSeq" id="WP_194452739.1">
    <property type="nucleotide sequence ID" value="NZ_CP063849.1"/>
</dbReference>
<dbReference type="Proteomes" id="UP000593892">
    <property type="component" value="Chromosome"/>
</dbReference>
<dbReference type="GO" id="GO:0005829">
    <property type="term" value="C:cytosol"/>
    <property type="evidence" value="ECO:0007669"/>
    <property type="project" value="TreeGrafter"/>
</dbReference>
<keyword evidence="3" id="KW-1185">Reference proteome</keyword>
<dbReference type="InterPro" id="IPR035994">
    <property type="entry name" value="Nucleoside_phosphorylase_sf"/>
</dbReference>
<dbReference type="KEGG" id="pfer:IRI77_14395"/>
<proteinExistence type="predicted"/>
<protein>
    <recommendedName>
        <fullName evidence="1">Nucleoside phosphorylase domain-containing protein</fullName>
    </recommendedName>
</protein>
<dbReference type="InterPro" id="IPR000845">
    <property type="entry name" value="Nucleoside_phosphorylase_d"/>
</dbReference>
<accession>A0A7S7NWJ8</accession>
<sequence length="238" mass="25543">MATVDGNPIVAIAAEAREFEGLLRHASSLSELDWPVQFARRAEIGGASWILSANGPGPRLAGEAAELAARQCEPRAFISTGFCGALDPALDACQVFVASSVDARDQGRQFDSNPTNVDAPHAQGRLLSVDRVAVTAAEKAALWAEGSSVVEMEAAAVADRAERSETPFYCIRVVSDTARDEMPLDFNLYRDPDGRFSRGRIVAAALMRPACFAGLIRLDAHCRRASTNLGDFLADCRF</sequence>
<organism evidence="2 3">
    <name type="scientific">Paludibaculum fermentans</name>
    <dbReference type="NCBI Taxonomy" id="1473598"/>
    <lineage>
        <taxon>Bacteria</taxon>
        <taxon>Pseudomonadati</taxon>
        <taxon>Acidobacteriota</taxon>
        <taxon>Terriglobia</taxon>
        <taxon>Bryobacterales</taxon>
        <taxon>Bryobacteraceae</taxon>
        <taxon>Paludibaculum</taxon>
    </lineage>
</organism>
<dbReference type="EMBL" id="CP063849">
    <property type="protein sequence ID" value="QOY91084.1"/>
    <property type="molecule type" value="Genomic_DNA"/>
</dbReference>
<dbReference type="Pfam" id="PF01048">
    <property type="entry name" value="PNP_UDP_1"/>
    <property type="match status" value="1"/>
</dbReference>
<dbReference type="AlphaFoldDB" id="A0A7S7NWJ8"/>
<name>A0A7S7NWJ8_PALFE</name>
<dbReference type="SUPFAM" id="SSF53167">
    <property type="entry name" value="Purine and uridine phosphorylases"/>
    <property type="match status" value="1"/>
</dbReference>
<evidence type="ECO:0000313" key="2">
    <source>
        <dbReference type="EMBL" id="QOY91084.1"/>
    </source>
</evidence>
<evidence type="ECO:0000313" key="3">
    <source>
        <dbReference type="Proteomes" id="UP000593892"/>
    </source>
</evidence>
<reference evidence="2 3" key="1">
    <citation type="submission" date="2020-10" db="EMBL/GenBank/DDBJ databases">
        <title>Complete genome sequence of Paludibaculum fermentans P105T, a facultatively anaerobic acidobacterium capable of dissimilatory Fe(III) reduction.</title>
        <authorList>
            <person name="Dedysh S.N."/>
            <person name="Beletsky A.V."/>
            <person name="Kulichevskaya I.S."/>
            <person name="Mardanov A.V."/>
            <person name="Ravin N.V."/>
        </authorList>
    </citation>
    <scope>NUCLEOTIDE SEQUENCE [LARGE SCALE GENOMIC DNA]</scope>
    <source>
        <strain evidence="2 3">P105</strain>
    </source>
</reference>
<gene>
    <name evidence="2" type="ORF">IRI77_14395</name>
</gene>